<dbReference type="EMBL" id="SCEB01009407">
    <property type="protein sequence ID" value="RXM91279.1"/>
    <property type="molecule type" value="Genomic_DNA"/>
</dbReference>
<evidence type="ECO:0000256" key="3">
    <source>
        <dbReference type="ARBA" id="ARBA00016224"/>
    </source>
</evidence>
<dbReference type="GO" id="GO:0045028">
    <property type="term" value="F:G protein-coupled purinergic nucleotide receptor activity"/>
    <property type="evidence" value="ECO:0007669"/>
    <property type="project" value="TreeGrafter"/>
</dbReference>
<dbReference type="PRINTS" id="PR01153">
    <property type="entry name" value="PAFRECEPTOR"/>
</dbReference>
<feature type="transmembrane region" description="Helical" evidence="15">
    <location>
        <begin position="102"/>
        <end position="119"/>
    </location>
</feature>
<evidence type="ECO:0000256" key="12">
    <source>
        <dbReference type="ARBA" id="ARBA00023180"/>
    </source>
</evidence>
<evidence type="ECO:0000256" key="10">
    <source>
        <dbReference type="ARBA" id="ARBA00023157"/>
    </source>
</evidence>
<dbReference type="GO" id="GO:0004992">
    <property type="term" value="F:platelet activating factor receptor activity"/>
    <property type="evidence" value="ECO:0007669"/>
    <property type="project" value="InterPro"/>
</dbReference>
<comment type="caution">
    <text evidence="17">The sequence shown here is derived from an EMBL/GenBank/DDBJ whole genome shotgun (WGS) entry which is preliminary data.</text>
</comment>
<reference evidence="17 18" key="1">
    <citation type="submission" date="2019-01" db="EMBL/GenBank/DDBJ databases">
        <title>Draft Genome and Complete Hox-Cluster Characterization of the Sterlet Sturgeon (Acipenser ruthenus).</title>
        <authorList>
            <person name="Wei Q."/>
        </authorList>
    </citation>
    <scope>NUCLEOTIDE SEQUENCE [LARGE SCALE GENOMIC DNA]</scope>
    <source>
        <strain evidence="17">WHYD16114868_AA</strain>
        <tissue evidence="17">Blood</tissue>
    </source>
</reference>
<keyword evidence="9 15" id="KW-0472">Membrane</keyword>
<evidence type="ECO:0000256" key="5">
    <source>
        <dbReference type="ARBA" id="ARBA00022500"/>
    </source>
</evidence>
<feature type="domain" description="G-protein coupled receptors family 1 profile" evidence="16">
    <location>
        <begin position="38"/>
        <end position="302"/>
    </location>
</feature>
<name>A0A444USZ0_ACIRT</name>
<evidence type="ECO:0000256" key="11">
    <source>
        <dbReference type="ARBA" id="ARBA00023170"/>
    </source>
</evidence>
<comment type="subcellular location">
    <subcellularLocation>
        <location evidence="1">Cell membrane</location>
        <topology evidence="1">Multi-pass membrane protein</topology>
    </subcellularLocation>
</comment>
<evidence type="ECO:0000256" key="14">
    <source>
        <dbReference type="RuleBase" id="RU000688"/>
    </source>
</evidence>
<evidence type="ECO:0000256" key="7">
    <source>
        <dbReference type="ARBA" id="ARBA00022989"/>
    </source>
</evidence>
<evidence type="ECO:0000256" key="9">
    <source>
        <dbReference type="ARBA" id="ARBA00023136"/>
    </source>
</evidence>
<dbReference type="SUPFAM" id="SSF81321">
    <property type="entry name" value="Family A G protein-coupled receptor-like"/>
    <property type="match status" value="1"/>
</dbReference>
<evidence type="ECO:0000256" key="6">
    <source>
        <dbReference type="ARBA" id="ARBA00022692"/>
    </source>
</evidence>
<dbReference type="GO" id="GO:0005886">
    <property type="term" value="C:plasma membrane"/>
    <property type="evidence" value="ECO:0007669"/>
    <property type="project" value="UniProtKB-SubCell"/>
</dbReference>
<feature type="transmembrane region" description="Helical" evidence="15">
    <location>
        <begin position="58"/>
        <end position="82"/>
    </location>
</feature>
<dbReference type="InterPro" id="IPR000276">
    <property type="entry name" value="GPCR_Rhodpsn"/>
</dbReference>
<keyword evidence="13 14" id="KW-0807">Transducer</keyword>
<feature type="transmembrane region" description="Helical" evidence="15">
    <location>
        <begin position="187"/>
        <end position="214"/>
    </location>
</feature>
<evidence type="ECO:0000256" key="1">
    <source>
        <dbReference type="ARBA" id="ARBA00004651"/>
    </source>
</evidence>
<keyword evidence="7 15" id="KW-1133">Transmembrane helix</keyword>
<gene>
    <name evidence="17" type="ORF">EOD39_21337</name>
</gene>
<dbReference type="InterPro" id="IPR002282">
    <property type="entry name" value="PAF_rcpt"/>
</dbReference>
<comment type="similarity">
    <text evidence="14">Belongs to the G-protein coupled receptor 1 family.</text>
</comment>
<evidence type="ECO:0000256" key="8">
    <source>
        <dbReference type="ARBA" id="ARBA00023040"/>
    </source>
</evidence>
<evidence type="ECO:0000313" key="18">
    <source>
        <dbReference type="Proteomes" id="UP000289886"/>
    </source>
</evidence>
<keyword evidence="6 14" id="KW-0812">Transmembrane</keyword>
<dbReference type="InterPro" id="IPR017452">
    <property type="entry name" value="GPCR_Rhodpsn_7TM"/>
</dbReference>
<dbReference type="PANTHER" id="PTHR24233:SF6">
    <property type="entry name" value="PLATELET-ACTIVATING FACTOR RECEPTOR"/>
    <property type="match status" value="1"/>
</dbReference>
<comment type="subunit">
    <text evidence="2">Interacts with ARRB1.</text>
</comment>
<keyword evidence="8 14" id="KW-0297">G-protein coupled receptor</keyword>
<keyword evidence="18" id="KW-1185">Reference proteome</keyword>
<keyword evidence="5" id="KW-0145">Chemotaxis</keyword>
<keyword evidence="11 14" id="KW-0675">Receptor</keyword>
<evidence type="ECO:0000256" key="4">
    <source>
        <dbReference type="ARBA" id="ARBA00022475"/>
    </source>
</evidence>
<dbReference type="Pfam" id="PF00001">
    <property type="entry name" value="7tm_1"/>
    <property type="match status" value="1"/>
</dbReference>
<feature type="transmembrane region" description="Helical" evidence="15">
    <location>
        <begin position="235"/>
        <end position="257"/>
    </location>
</feature>
<keyword evidence="12" id="KW-0325">Glycoprotein</keyword>
<dbReference type="PROSITE" id="PS50262">
    <property type="entry name" value="G_PROTEIN_RECEP_F1_2"/>
    <property type="match status" value="1"/>
</dbReference>
<dbReference type="AlphaFoldDB" id="A0A444USZ0"/>
<feature type="transmembrane region" description="Helical" evidence="15">
    <location>
        <begin position="26"/>
        <end position="46"/>
    </location>
</feature>
<protein>
    <recommendedName>
        <fullName evidence="3">Platelet-activating factor receptor</fullName>
    </recommendedName>
</protein>
<keyword evidence="10" id="KW-1015">Disulfide bond</keyword>
<dbReference type="PANTHER" id="PTHR24233">
    <property type="entry name" value="P2Y PURINOCEPTOR-RELATED G-PROTEIN COUPLED RECEPTOR"/>
    <property type="match status" value="1"/>
</dbReference>
<dbReference type="GO" id="GO:0006935">
    <property type="term" value="P:chemotaxis"/>
    <property type="evidence" value="ECO:0007669"/>
    <property type="project" value="UniProtKB-KW"/>
</dbReference>
<dbReference type="Gene3D" id="1.20.1070.10">
    <property type="entry name" value="Rhodopsin 7-helix transmembrane proteins"/>
    <property type="match status" value="1"/>
</dbReference>
<organism evidence="17 18">
    <name type="scientific">Acipenser ruthenus</name>
    <name type="common">Sterlet sturgeon</name>
    <dbReference type="NCBI Taxonomy" id="7906"/>
    <lineage>
        <taxon>Eukaryota</taxon>
        <taxon>Metazoa</taxon>
        <taxon>Chordata</taxon>
        <taxon>Craniata</taxon>
        <taxon>Vertebrata</taxon>
        <taxon>Euteleostomi</taxon>
        <taxon>Actinopterygii</taxon>
        <taxon>Chondrostei</taxon>
        <taxon>Acipenseriformes</taxon>
        <taxon>Acipenseridae</taxon>
        <taxon>Acipenser</taxon>
    </lineage>
</organism>
<dbReference type="PROSITE" id="PS00237">
    <property type="entry name" value="G_PROTEIN_RECEP_F1_1"/>
    <property type="match status" value="1"/>
</dbReference>
<evidence type="ECO:0000259" key="16">
    <source>
        <dbReference type="PROSITE" id="PS50262"/>
    </source>
</evidence>
<sequence length="339" mass="38646">MENLTMAVNDSVCTVDSEFRYTLFTVFYSLVFIVGLVANCYVLWLFTHVYKMKRMSAIKIYMINLTVADLLFIMTLPLWIIYYNQNGDWTLNPFLCNLSGSLFFVNTYCSIAFLAVISFNRYQAVTKPLETAQSSLRRCGVMISVVIWVIIGASASPYLFMDGLNKVNNKTRCFEGYKPEDTNSNRVVAITHLLIVACFFLVFILILVCNLQIIRTLRIQSVQPRVPKNGDVKQRALWMVCAVLGVFIICFVPHHLIDGPWTMAVLGLWRRGDCDLLQTLNDAHQVTLCLAGLNCILDPILYCFATKKFRRHLSGKFQMVTGRRKSSRSITETGLTMEL</sequence>
<feature type="transmembrane region" description="Helical" evidence="15">
    <location>
        <begin position="140"/>
        <end position="160"/>
    </location>
</feature>
<accession>A0A444USZ0</accession>
<dbReference type="FunFam" id="1.20.1070.10:FF:000204">
    <property type="entry name" value="platelet-activating factor receptor"/>
    <property type="match status" value="1"/>
</dbReference>
<evidence type="ECO:0000256" key="2">
    <source>
        <dbReference type="ARBA" id="ARBA00011145"/>
    </source>
</evidence>
<evidence type="ECO:0000256" key="13">
    <source>
        <dbReference type="ARBA" id="ARBA00023224"/>
    </source>
</evidence>
<evidence type="ECO:0000256" key="15">
    <source>
        <dbReference type="SAM" id="Phobius"/>
    </source>
</evidence>
<proteinExistence type="inferred from homology"/>
<feature type="transmembrane region" description="Helical" evidence="15">
    <location>
        <begin position="285"/>
        <end position="305"/>
    </location>
</feature>
<keyword evidence="4" id="KW-1003">Cell membrane</keyword>
<dbReference type="PRINTS" id="PR00237">
    <property type="entry name" value="GPCRRHODOPSN"/>
</dbReference>
<evidence type="ECO:0000313" key="17">
    <source>
        <dbReference type="EMBL" id="RXM91279.1"/>
    </source>
</evidence>
<dbReference type="Proteomes" id="UP000289886">
    <property type="component" value="Unassembled WGS sequence"/>
</dbReference>